<dbReference type="EMBL" id="CP001140">
    <property type="protein sequence ID" value="ACL11219.1"/>
    <property type="molecule type" value="Genomic_DNA"/>
</dbReference>
<dbReference type="InterPro" id="IPR012675">
    <property type="entry name" value="Beta-grasp_dom_sf"/>
</dbReference>
<accession>B8D538</accession>
<reference evidence="1 2" key="1">
    <citation type="journal article" date="2009" name="J. Bacteriol.">
        <title>Complete genome sequence of the anaerobic, protein-degrading hyperthermophilic crenarchaeon Desulfurococcus kamchatkensis.</title>
        <authorList>
            <person name="Ravin N.V."/>
            <person name="Mardanov A.V."/>
            <person name="Beletsky A.V."/>
            <person name="Kublanov I.V."/>
            <person name="Kolganova T.V."/>
            <person name="Lebedinsky A.V."/>
            <person name="Chernyh N.A."/>
            <person name="Bonch-Osmolovskaya E.A."/>
            <person name="Skryabin K.G."/>
        </authorList>
    </citation>
    <scope>NUCLEOTIDE SEQUENCE [LARGE SCALE GENOMIC DNA]</scope>
    <source>
        <strain evidence="2">DSM 18924 / JCM 16383 / VKM B-2413 / 1221n</strain>
    </source>
</reference>
<gene>
    <name evidence="1" type="ordered locus">DKAM_0893</name>
</gene>
<dbReference type="KEGG" id="dka:DKAM_0893"/>
<dbReference type="GeneID" id="7171027"/>
<dbReference type="STRING" id="490899.DKAM_0893"/>
<dbReference type="InterPro" id="IPR003749">
    <property type="entry name" value="ThiS/MoaD-like"/>
</dbReference>
<dbReference type="Pfam" id="PF02597">
    <property type="entry name" value="ThiS"/>
    <property type="match status" value="1"/>
</dbReference>
<organism evidence="1 2">
    <name type="scientific">Desulfurococcus amylolyticus (strain DSM 18924 / JCM 16383 / VKM B-2413 / 1221n)</name>
    <name type="common">Desulfurococcus kamchatkensis</name>
    <dbReference type="NCBI Taxonomy" id="490899"/>
    <lineage>
        <taxon>Archaea</taxon>
        <taxon>Thermoproteota</taxon>
        <taxon>Thermoprotei</taxon>
        <taxon>Desulfurococcales</taxon>
        <taxon>Desulfurococcaceae</taxon>
        <taxon>Desulfurococcus</taxon>
    </lineage>
</organism>
<dbReference type="eggNOG" id="arCOG00536">
    <property type="taxonomic scope" value="Archaea"/>
</dbReference>
<dbReference type="InterPro" id="IPR016155">
    <property type="entry name" value="Mopterin_synth/thiamin_S_b"/>
</dbReference>
<evidence type="ECO:0000313" key="2">
    <source>
        <dbReference type="Proteomes" id="UP000006903"/>
    </source>
</evidence>
<dbReference type="CDD" id="cd17040">
    <property type="entry name" value="Ubl_MoaD_like"/>
    <property type="match status" value="1"/>
</dbReference>
<dbReference type="Proteomes" id="UP000006903">
    <property type="component" value="Chromosome"/>
</dbReference>
<dbReference type="NCBIfam" id="TIGR01687">
    <property type="entry name" value="moaD_arch"/>
    <property type="match status" value="1"/>
</dbReference>
<dbReference type="SUPFAM" id="SSF54285">
    <property type="entry name" value="MoaD/ThiS"/>
    <property type="match status" value="1"/>
</dbReference>
<evidence type="ECO:0000313" key="1">
    <source>
        <dbReference type="EMBL" id="ACL11219.1"/>
    </source>
</evidence>
<name>B8D538_DESA1</name>
<dbReference type="InterPro" id="IPR010038">
    <property type="entry name" value="MoaD_arc-typ"/>
</dbReference>
<sequence>MKVRVRYMLWLESKAGTREEVIELNKGSTLRGLLEIVSERHPGLAKYISELLQGTSQIIVLHNSKTSGKGLDTVLMDMDTVVLMPPVSGG</sequence>
<dbReference type="HOGENOM" id="CLU_114601_1_2_2"/>
<protein>
    <submittedName>
        <fullName evidence="1">Molybdopterin converting factor, small subunit</fullName>
    </submittedName>
</protein>
<dbReference type="Gene3D" id="3.10.20.30">
    <property type="match status" value="1"/>
</dbReference>
<proteinExistence type="predicted"/>
<dbReference type="AlphaFoldDB" id="B8D538"/>
<dbReference type="RefSeq" id="WP_012608560.1">
    <property type="nucleotide sequence ID" value="NC_011766.1"/>
</dbReference>